<reference evidence="2" key="1">
    <citation type="submission" date="2019-02" db="EMBL/GenBank/DDBJ databases">
        <authorList>
            <person name="Gruber-Vodicka R. H."/>
            <person name="Seah K. B. B."/>
        </authorList>
    </citation>
    <scope>NUCLEOTIDE SEQUENCE</scope>
    <source>
        <strain evidence="2">BECK_BZ125</strain>
    </source>
</reference>
<keyword evidence="1" id="KW-0812">Transmembrane</keyword>
<feature type="transmembrane region" description="Helical" evidence="1">
    <location>
        <begin position="118"/>
        <end position="137"/>
    </location>
</feature>
<dbReference type="EMBL" id="CAADFT010000113">
    <property type="protein sequence ID" value="VFK48409.1"/>
    <property type="molecule type" value="Genomic_DNA"/>
</dbReference>
<evidence type="ECO:0000256" key="1">
    <source>
        <dbReference type="SAM" id="Phobius"/>
    </source>
</evidence>
<feature type="transmembrane region" description="Helical" evidence="1">
    <location>
        <begin position="7"/>
        <end position="26"/>
    </location>
</feature>
<accession>A0A450Z3T2</accession>
<organism evidence="2">
    <name type="scientific">Candidatus Kentrum sp. TC</name>
    <dbReference type="NCBI Taxonomy" id="2126339"/>
    <lineage>
        <taxon>Bacteria</taxon>
        <taxon>Pseudomonadati</taxon>
        <taxon>Pseudomonadota</taxon>
        <taxon>Gammaproteobacteria</taxon>
        <taxon>Candidatus Kentrum</taxon>
    </lineage>
</organism>
<name>A0A450Z3T2_9GAMM</name>
<sequence>MKIKISFTLYLINSVLSIMFGFRYLFCDTVLPYHQQAIGTDWNELGPGLQLLLNSLVKLSASAFFLAGISSIALLAIPFRKGEVWAKWSIAAIQISFLCFALFIPINMAVKIDASTPWPFSLATLIMGIVAFLLSGISRREI</sequence>
<proteinExistence type="predicted"/>
<gene>
    <name evidence="2" type="ORF">BECKTC1821E_GA0114239_11136</name>
</gene>
<feature type="transmembrane region" description="Helical" evidence="1">
    <location>
        <begin position="59"/>
        <end position="77"/>
    </location>
</feature>
<keyword evidence="1" id="KW-1133">Transmembrane helix</keyword>
<evidence type="ECO:0000313" key="2">
    <source>
        <dbReference type="EMBL" id="VFK48409.1"/>
    </source>
</evidence>
<feature type="transmembrane region" description="Helical" evidence="1">
    <location>
        <begin position="84"/>
        <end position="106"/>
    </location>
</feature>
<dbReference type="AlphaFoldDB" id="A0A450Z3T2"/>
<keyword evidence="1" id="KW-0472">Membrane</keyword>
<protein>
    <submittedName>
        <fullName evidence="2">Uncharacterized protein</fullName>
    </submittedName>
</protein>